<evidence type="ECO:0000256" key="8">
    <source>
        <dbReference type="ARBA" id="ARBA00023288"/>
    </source>
</evidence>
<evidence type="ECO:0000256" key="2">
    <source>
        <dbReference type="ARBA" id="ARBA00022475"/>
    </source>
</evidence>
<reference evidence="11" key="2">
    <citation type="submission" date="2025-09" db="UniProtKB">
        <authorList>
            <consortium name="Ensembl"/>
        </authorList>
    </citation>
    <scope>IDENTIFICATION</scope>
</reference>
<dbReference type="GO" id="GO:0005886">
    <property type="term" value="C:plasma membrane"/>
    <property type="evidence" value="ECO:0007669"/>
    <property type="project" value="UniProtKB-SubCell"/>
</dbReference>
<evidence type="ECO:0000259" key="10">
    <source>
        <dbReference type="SMART" id="SM00134"/>
    </source>
</evidence>
<feature type="domain" description="UPAR/Ly6" evidence="10">
    <location>
        <begin position="27"/>
        <end position="122"/>
    </location>
</feature>
<dbReference type="AlphaFoldDB" id="A0A8C6W3H2"/>
<protein>
    <recommendedName>
        <fullName evidence="10">UPAR/Ly6 domain-containing protein</fullName>
    </recommendedName>
</protein>
<keyword evidence="12" id="KW-1185">Reference proteome</keyword>
<evidence type="ECO:0000256" key="5">
    <source>
        <dbReference type="ARBA" id="ARBA00023136"/>
    </source>
</evidence>
<dbReference type="InterPro" id="IPR051445">
    <property type="entry name" value="LY6H/LY6L_nAChR_modulators"/>
</dbReference>
<dbReference type="PANTHER" id="PTHR32217">
    <property type="entry name" value="LYMPHOCYTE ANTIGEN 6H"/>
    <property type="match status" value="1"/>
</dbReference>
<dbReference type="SUPFAM" id="SSF57302">
    <property type="entry name" value="Snake toxin-like"/>
    <property type="match status" value="1"/>
</dbReference>
<reference evidence="11" key="1">
    <citation type="submission" date="2025-08" db="UniProtKB">
        <authorList>
            <consortium name="Ensembl"/>
        </authorList>
    </citation>
    <scope>IDENTIFICATION</scope>
</reference>
<name>A0A8C6W3H2_NANGA</name>
<feature type="signal peptide" evidence="9">
    <location>
        <begin position="1"/>
        <end position="15"/>
    </location>
</feature>
<evidence type="ECO:0000256" key="1">
    <source>
        <dbReference type="ARBA" id="ARBA00004609"/>
    </source>
</evidence>
<evidence type="ECO:0000313" key="11">
    <source>
        <dbReference type="Ensembl" id="ENSNGAP00000005193.1"/>
    </source>
</evidence>
<evidence type="ECO:0000256" key="7">
    <source>
        <dbReference type="ARBA" id="ARBA00023180"/>
    </source>
</evidence>
<dbReference type="InterPro" id="IPR045860">
    <property type="entry name" value="Snake_toxin-like_sf"/>
</dbReference>
<keyword evidence="3" id="KW-0336">GPI-anchor</keyword>
<keyword evidence="2" id="KW-1003">Cell membrane</keyword>
<evidence type="ECO:0000256" key="3">
    <source>
        <dbReference type="ARBA" id="ARBA00022622"/>
    </source>
</evidence>
<keyword evidence="8" id="KW-0449">Lipoprotein</keyword>
<dbReference type="InterPro" id="IPR016054">
    <property type="entry name" value="LY6_UPA_recep-like"/>
</dbReference>
<proteinExistence type="predicted"/>
<dbReference type="SMART" id="SM00134">
    <property type="entry name" value="LU"/>
    <property type="match status" value="1"/>
</dbReference>
<evidence type="ECO:0000256" key="4">
    <source>
        <dbReference type="ARBA" id="ARBA00022729"/>
    </source>
</evidence>
<dbReference type="PANTHER" id="PTHR32217:SF2">
    <property type="entry name" value="LYMPHOCYTE ANTIGEN 6L"/>
    <property type="match status" value="1"/>
</dbReference>
<dbReference type="Gene3D" id="2.10.60.10">
    <property type="entry name" value="CD59"/>
    <property type="match status" value="1"/>
</dbReference>
<dbReference type="GO" id="GO:0098552">
    <property type="term" value="C:side of membrane"/>
    <property type="evidence" value="ECO:0007669"/>
    <property type="project" value="UniProtKB-KW"/>
</dbReference>
<dbReference type="GeneTree" id="ENSGT00940000154560"/>
<dbReference type="Proteomes" id="UP000694381">
    <property type="component" value="Unassembled WGS sequence"/>
</dbReference>
<keyword evidence="7" id="KW-0325">Glycoprotein</keyword>
<gene>
    <name evidence="11" type="primary">Ly6l</name>
</gene>
<comment type="subcellular location">
    <subcellularLocation>
        <location evidence="1">Cell membrane</location>
        <topology evidence="1">Lipid-anchor</topology>
        <topology evidence="1">GPI-anchor</topology>
    </subcellularLocation>
</comment>
<keyword evidence="6" id="KW-1015">Disulfide bond</keyword>
<evidence type="ECO:0000313" key="12">
    <source>
        <dbReference type="Proteomes" id="UP000694381"/>
    </source>
</evidence>
<sequence>MALLVLAIWASLVLASSLTTQATAQNLSCFQCFKVTHPTRCRPVQCRASERVCISNEVLLVSKTKSKLQISRRCAVYCPNSNSFFDWTPSAGMRARITRRCCLGNLCNTAPDTQEGFGALPGVLLMPVVLGLLCTLL</sequence>
<dbReference type="OMA" id="PRCPNDN"/>
<evidence type="ECO:0000256" key="6">
    <source>
        <dbReference type="ARBA" id="ARBA00023157"/>
    </source>
</evidence>
<accession>A0A8C6W3H2</accession>
<organism evidence="11 12">
    <name type="scientific">Nannospalax galili</name>
    <name type="common">Northern Israeli blind subterranean mole rat</name>
    <name type="synonym">Spalax galili</name>
    <dbReference type="NCBI Taxonomy" id="1026970"/>
    <lineage>
        <taxon>Eukaryota</taxon>
        <taxon>Metazoa</taxon>
        <taxon>Chordata</taxon>
        <taxon>Craniata</taxon>
        <taxon>Vertebrata</taxon>
        <taxon>Euteleostomi</taxon>
        <taxon>Mammalia</taxon>
        <taxon>Eutheria</taxon>
        <taxon>Euarchontoglires</taxon>
        <taxon>Glires</taxon>
        <taxon>Rodentia</taxon>
        <taxon>Myomorpha</taxon>
        <taxon>Muroidea</taxon>
        <taxon>Spalacidae</taxon>
        <taxon>Spalacinae</taxon>
        <taxon>Nannospalax</taxon>
    </lineage>
</organism>
<feature type="chain" id="PRO_5034530031" description="UPAR/Ly6 domain-containing protein" evidence="9">
    <location>
        <begin position="16"/>
        <end position="137"/>
    </location>
</feature>
<keyword evidence="5" id="KW-0472">Membrane</keyword>
<keyword evidence="4 9" id="KW-0732">Signal</keyword>
<dbReference type="Ensembl" id="ENSNGAT00000008819.1">
    <property type="protein sequence ID" value="ENSNGAP00000005193.1"/>
    <property type="gene ID" value="ENSNGAG00000007290.1"/>
</dbReference>
<dbReference type="CDD" id="cd23551">
    <property type="entry name" value="TFP_LU_ECD_Ly6L"/>
    <property type="match status" value="1"/>
</dbReference>
<evidence type="ECO:0000256" key="9">
    <source>
        <dbReference type="SAM" id="SignalP"/>
    </source>
</evidence>
<dbReference type="Pfam" id="PF00021">
    <property type="entry name" value="UPAR_LY6"/>
    <property type="match status" value="1"/>
</dbReference>